<comment type="catalytic activity">
    <reaction evidence="6">
        <text>3-hydroxy-2-methylpropanoate + NAD(+) = 2-methyl-3-oxopropanoate + NADH + H(+)</text>
        <dbReference type="Rhea" id="RHEA:17681"/>
        <dbReference type="ChEBI" id="CHEBI:11805"/>
        <dbReference type="ChEBI" id="CHEBI:15378"/>
        <dbReference type="ChEBI" id="CHEBI:57540"/>
        <dbReference type="ChEBI" id="CHEBI:57700"/>
        <dbReference type="ChEBI" id="CHEBI:57945"/>
        <dbReference type="EC" id="1.1.1.31"/>
    </reaction>
</comment>
<gene>
    <name evidence="9" type="ORF">TMPK1_35410</name>
</gene>
<dbReference type="Pfam" id="PF03446">
    <property type="entry name" value="NAD_binding_2"/>
    <property type="match status" value="1"/>
</dbReference>
<feature type="domain" description="3-hydroxyisobutyrate dehydrogenase-like NAD-binding" evidence="8">
    <location>
        <begin position="165"/>
        <end position="290"/>
    </location>
</feature>
<evidence type="ECO:0000256" key="4">
    <source>
        <dbReference type="ARBA" id="ARBA00023027"/>
    </source>
</evidence>
<evidence type="ECO:0000259" key="8">
    <source>
        <dbReference type="Pfam" id="PF14833"/>
    </source>
</evidence>
<evidence type="ECO:0000256" key="1">
    <source>
        <dbReference type="ARBA" id="ARBA00009080"/>
    </source>
</evidence>
<dbReference type="InterPro" id="IPR008927">
    <property type="entry name" value="6-PGluconate_DH-like_C_sf"/>
</dbReference>
<accession>A0A8S8XF96</accession>
<dbReference type="InterPro" id="IPR036291">
    <property type="entry name" value="NAD(P)-bd_dom_sf"/>
</dbReference>
<proteinExistence type="inferred from homology"/>
<protein>
    <recommendedName>
        <fullName evidence="6">3-hydroxyisobutyrate dehydrogenase</fullName>
        <shortName evidence="6">HIBADH</shortName>
        <ecNumber evidence="6">1.1.1.31</ecNumber>
    </recommendedName>
</protein>
<evidence type="ECO:0000256" key="5">
    <source>
        <dbReference type="PIRSR" id="PIRSR000103-1"/>
    </source>
</evidence>
<feature type="domain" description="6-phosphogluconate dehydrogenase NADP-binding" evidence="7">
    <location>
        <begin position="3"/>
        <end position="162"/>
    </location>
</feature>
<feature type="active site" evidence="5">
    <location>
        <position position="171"/>
    </location>
</feature>
<dbReference type="PROSITE" id="PS00895">
    <property type="entry name" value="3_HYDROXYISOBUT_DH"/>
    <property type="match status" value="1"/>
</dbReference>
<dbReference type="GO" id="GO:0008442">
    <property type="term" value="F:3-hydroxyisobutyrate dehydrogenase activity"/>
    <property type="evidence" value="ECO:0007669"/>
    <property type="project" value="UniProtKB-EC"/>
</dbReference>
<evidence type="ECO:0000256" key="6">
    <source>
        <dbReference type="RuleBase" id="RU910714"/>
    </source>
</evidence>
<comment type="caution">
    <text evidence="9">The sequence shown here is derived from an EMBL/GenBank/DDBJ whole genome shotgun (WGS) entry which is preliminary data.</text>
</comment>
<dbReference type="Pfam" id="PF14833">
    <property type="entry name" value="NAD_binding_11"/>
    <property type="match status" value="1"/>
</dbReference>
<evidence type="ECO:0000256" key="3">
    <source>
        <dbReference type="ARBA" id="ARBA00023002"/>
    </source>
</evidence>
<keyword evidence="3 6" id="KW-0560">Oxidoreductase</keyword>
<dbReference type="GO" id="GO:0051287">
    <property type="term" value="F:NAD binding"/>
    <property type="evidence" value="ECO:0007669"/>
    <property type="project" value="InterPro"/>
</dbReference>
<dbReference type="NCBIfam" id="TIGR01692">
    <property type="entry name" value="HIBADH"/>
    <property type="match status" value="1"/>
</dbReference>
<dbReference type="InterPro" id="IPR013328">
    <property type="entry name" value="6PGD_dom2"/>
</dbReference>
<evidence type="ECO:0000313" key="9">
    <source>
        <dbReference type="EMBL" id="GIL41304.1"/>
    </source>
</evidence>
<dbReference type="SUPFAM" id="SSF51735">
    <property type="entry name" value="NAD(P)-binding Rossmann-fold domains"/>
    <property type="match status" value="1"/>
</dbReference>
<dbReference type="AlphaFoldDB" id="A0A8S8XF96"/>
<dbReference type="GO" id="GO:0050661">
    <property type="term" value="F:NADP binding"/>
    <property type="evidence" value="ECO:0007669"/>
    <property type="project" value="InterPro"/>
</dbReference>
<dbReference type="SUPFAM" id="SSF48179">
    <property type="entry name" value="6-phosphogluconate dehydrogenase C-terminal domain-like"/>
    <property type="match status" value="1"/>
</dbReference>
<organism evidence="9 10">
    <name type="scientific">Roseiterribacter gracilis</name>
    <dbReference type="NCBI Taxonomy" id="2812848"/>
    <lineage>
        <taxon>Bacteria</taxon>
        <taxon>Pseudomonadati</taxon>
        <taxon>Pseudomonadota</taxon>
        <taxon>Alphaproteobacteria</taxon>
        <taxon>Rhodospirillales</taxon>
        <taxon>Roseiterribacteraceae</taxon>
        <taxon>Roseiterribacter</taxon>
    </lineage>
</organism>
<keyword evidence="10" id="KW-1185">Reference proteome</keyword>
<dbReference type="InterPro" id="IPR002204">
    <property type="entry name" value="3-OH-isobutyrate_DH-rel_CS"/>
</dbReference>
<keyword evidence="4 6" id="KW-0520">NAD</keyword>
<dbReference type="GO" id="GO:0009083">
    <property type="term" value="P:branched-chain amino acid catabolic process"/>
    <property type="evidence" value="ECO:0007669"/>
    <property type="project" value="UniProtKB-KW"/>
</dbReference>
<evidence type="ECO:0000256" key="2">
    <source>
        <dbReference type="ARBA" id="ARBA00022456"/>
    </source>
</evidence>
<sequence length="296" mass="29983">MAKIAFVGLGNMGLPMAQNLVKAGHQVIGVDLSPVACEALHAAGGQVATSAAQAADGAELLITMLPAGKHVRSVLLGDDGALAKLAPDALAIDSSTIDVDTARALHEAASLRHVSFIDAPVSGGTVGAQNATLTFMVGGSDDAVARATPFLQQMGKAVIHAGGPGNGQAAKLCNNMMLGIQMLSVAEGFALADRLGLERQKLFDIASKSSGACWSLTVNCPVPGPVPTSPANRGYEGGFFTELMLKDMRLAQDAGASAGAATPLAAAATQLYALAAQAGLAKKDFSSLFEFLTAKN</sequence>
<dbReference type="PANTHER" id="PTHR22981">
    <property type="entry name" value="3-HYDROXYISOBUTYRATE DEHYDROGENASE-RELATED"/>
    <property type="match status" value="1"/>
</dbReference>
<reference evidence="9" key="1">
    <citation type="submission" date="2021-02" db="EMBL/GenBank/DDBJ databases">
        <title>Genome sequence of Rhodospirillales sp. strain TMPK1 isolated from soil.</title>
        <authorList>
            <person name="Nakai R."/>
            <person name="Kusada H."/>
            <person name="Tamaki H."/>
        </authorList>
    </citation>
    <scope>NUCLEOTIDE SEQUENCE</scope>
    <source>
        <strain evidence="9">TMPK1</strain>
    </source>
</reference>
<dbReference type="PIRSF" id="PIRSF000103">
    <property type="entry name" value="HIBADH"/>
    <property type="match status" value="1"/>
</dbReference>
<evidence type="ECO:0000259" key="7">
    <source>
        <dbReference type="Pfam" id="PF03446"/>
    </source>
</evidence>
<dbReference type="EC" id="1.1.1.31" evidence="6"/>
<dbReference type="EMBL" id="BOPV01000001">
    <property type="protein sequence ID" value="GIL41304.1"/>
    <property type="molecule type" value="Genomic_DNA"/>
</dbReference>
<comment type="pathway">
    <text evidence="6">Amino-acid degradation; L-valine degradation.</text>
</comment>
<dbReference type="Gene3D" id="1.10.1040.10">
    <property type="entry name" value="N-(1-d-carboxylethyl)-l-norvaline Dehydrogenase, domain 2"/>
    <property type="match status" value="1"/>
</dbReference>
<dbReference type="Gene3D" id="3.40.50.720">
    <property type="entry name" value="NAD(P)-binding Rossmann-like Domain"/>
    <property type="match status" value="1"/>
</dbReference>
<dbReference type="InterPro" id="IPR006115">
    <property type="entry name" value="6PGDH_NADP-bd"/>
</dbReference>
<evidence type="ECO:0000313" key="10">
    <source>
        <dbReference type="Proteomes" id="UP000681075"/>
    </source>
</evidence>
<dbReference type="PANTHER" id="PTHR22981:SF7">
    <property type="entry name" value="3-HYDROXYISOBUTYRATE DEHYDROGENASE, MITOCHONDRIAL"/>
    <property type="match status" value="1"/>
</dbReference>
<comment type="similarity">
    <text evidence="1 6">Belongs to the HIBADH-related family.</text>
</comment>
<dbReference type="RefSeq" id="WP_420244735.1">
    <property type="nucleotide sequence ID" value="NZ_BOPV01000001.1"/>
</dbReference>
<dbReference type="InterPro" id="IPR015815">
    <property type="entry name" value="HIBADH-related"/>
</dbReference>
<dbReference type="InterPro" id="IPR029154">
    <property type="entry name" value="HIBADH-like_NADP-bd"/>
</dbReference>
<name>A0A8S8XF96_9PROT</name>
<dbReference type="FunFam" id="1.10.1040.10:FF:000006">
    <property type="entry name" value="3-hydroxyisobutyrate dehydrogenase"/>
    <property type="match status" value="1"/>
</dbReference>
<dbReference type="Proteomes" id="UP000681075">
    <property type="component" value="Unassembled WGS sequence"/>
</dbReference>
<dbReference type="InterPro" id="IPR011548">
    <property type="entry name" value="HIBADH"/>
</dbReference>
<keyword evidence="2 6" id="KW-0101">Branched-chain amino acid catabolism</keyword>